<keyword evidence="2" id="KW-0812">Transmembrane</keyword>
<gene>
    <name evidence="9" type="ORF">CEPIT_LOCUS20556</name>
</gene>
<evidence type="ECO:0000256" key="1">
    <source>
        <dbReference type="ARBA" id="ARBA00004477"/>
    </source>
</evidence>
<dbReference type="InterPro" id="IPR044647">
    <property type="entry name" value="RTNLB17/18/21"/>
</dbReference>
<keyword evidence="10" id="KW-1185">Reference proteome</keyword>
<evidence type="ECO:0000313" key="10">
    <source>
        <dbReference type="Proteomes" id="UP001152523"/>
    </source>
</evidence>
<keyword evidence="3 6" id="KW-0256">Endoplasmic reticulum</keyword>
<organism evidence="9 10">
    <name type="scientific">Cuscuta epithymum</name>
    <dbReference type="NCBI Taxonomy" id="186058"/>
    <lineage>
        <taxon>Eukaryota</taxon>
        <taxon>Viridiplantae</taxon>
        <taxon>Streptophyta</taxon>
        <taxon>Embryophyta</taxon>
        <taxon>Tracheophyta</taxon>
        <taxon>Spermatophyta</taxon>
        <taxon>Magnoliopsida</taxon>
        <taxon>eudicotyledons</taxon>
        <taxon>Gunneridae</taxon>
        <taxon>Pentapetalae</taxon>
        <taxon>asterids</taxon>
        <taxon>lamiids</taxon>
        <taxon>Solanales</taxon>
        <taxon>Convolvulaceae</taxon>
        <taxon>Cuscuteae</taxon>
        <taxon>Cuscuta</taxon>
        <taxon>Cuscuta subgen. Cuscuta</taxon>
    </lineage>
</organism>
<comment type="caution">
    <text evidence="9">The sequence shown here is derived from an EMBL/GenBank/DDBJ whole genome shotgun (WGS) entry which is preliminary data.</text>
</comment>
<evidence type="ECO:0000256" key="2">
    <source>
        <dbReference type="ARBA" id="ARBA00022692"/>
    </source>
</evidence>
<dbReference type="GO" id="GO:0005789">
    <property type="term" value="C:endoplasmic reticulum membrane"/>
    <property type="evidence" value="ECO:0007669"/>
    <property type="project" value="UniProtKB-SubCell"/>
</dbReference>
<feature type="compositionally biased region" description="Low complexity" evidence="7">
    <location>
        <begin position="37"/>
        <end position="47"/>
    </location>
</feature>
<accession>A0AAV0E090</accession>
<sequence length="409" mass="46192">MDTTPPSHRSSRTRSASRLSPLRCFNDLEFETLNVGPSPSHSPSASSPKPPNSVPIRDILLMSPSLVRKKSSLSAEKLEIADNGVELSGGRRRSRIRNVASPRSCRRSRRRLEIELVKEEKDLGSGEQIHKPKKKKHSGRYKKDKLGLVPIPSPKSIEGEGENLDRISEQIYDLVLWRDAAKSSLWFGFGSLCFLSSFFANGVSKSVVSVVSQVGLLFLVVSFFSNTFRPSHNVEVKPERRLKEEDIRRIARLILPSTNLAISKTRELFSGEPAMTLKVIPFLLVGAECGHLFTLWRLSAFGFFISFIVPKLYSSCSSQICIKAESFRYWAVERWGGCSYKKTIAASVLIAFWNLTSIRTRIFAAFICFVVIRYCRQNSEEKAEEETVIGEVKKKRDENEDHKALIVFE</sequence>
<proteinExistence type="predicted"/>
<evidence type="ECO:0000256" key="7">
    <source>
        <dbReference type="SAM" id="MobiDB-lite"/>
    </source>
</evidence>
<dbReference type="EMBL" id="CAMAPF010000218">
    <property type="protein sequence ID" value="CAH9114081.1"/>
    <property type="molecule type" value="Genomic_DNA"/>
</dbReference>
<keyword evidence="4" id="KW-1133">Transmembrane helix</keyword>
<dbReference type="PANTHER" id="PTHR46626">
    <property type="entry name" value="RETICULON-LIKE PROTEIN B17"/>
    <property type="match status" value="1"/>
</dbReference>
<feature type="region of interest" description="Disordered" evidence="7">
    <location>
        <begin position="32"/>
        <end position="56"/>
    </location>
</feature>
<evidence type="ECO:0000256" key="6">
    <source>
        <dbReference type="RuleBase" id="RU363132"/>
    </source>
</evidence>
<evidence type="ECO:0000256" key="5">
    <source>
        <dbReference type="ARBA" id="ARBA00023136"/>
    </source>
</evidence>
<dbReference type="InterPro" id="IPR003388">
    <property type="entry name" value="Reticulon"/>
</dbReference>
<keyword evidence="5" id="KW-0472">Membrane</keyword>
<evidence type="ECO:0000256" key="3">
    <source>
        <dbReference type="ARBA" id="ARBA00022824"/>
    </source>
</evidence>
<dbReference type="PANTHER" id="PTHR46626:SF2">
    <property type="entry name" value="RETICULON-LIKE PROTEIN B17"/>
    <property type="match status" value="1"/>
</dbReference>
<evidence type="ECO:0000256" key="4">
    <source>
        <dbReference type="ARBA" id="ARBA00022989"/>
    </source>
</evidence>
<dbReference type="Proteomes" id="UP001152523">
    <property type="component" value="Unassembled WGS sequence"/>
</dbReference>
<reference evidence="9" key="1">
    <citation type="submission" date="2022-07" db="EMBL/GenBank/DDBJ databases">
        <authorList>
            <person name="Macas J."/>
            <person name="Novak P."/>
            <person name="Neumann P."/>
        </authorList>
    </citation>
    <scope>NUCLEOTIDE SEQUENCE</scope>
</reference>
<dbReference type="AlphaFoldDB" id="A0AAV0E090"/>
<name>A0AAV0E090_9ASTE</name>
<dbReference type="Pfam" id="PF02453">
    <property type="entry name" value="Reticulon"/>
    <property type="match status" value="1"/>
</dbReference>
<comment type="subcellular location">
    <subcellularLocation>
        <location evidence="1 6">Endoplasmic reticulum membrane</location>
        <topology evidence="1 6">Multi-pass membrane protein</topology>
    </subcellularLocation>
</comment>
<dbReference type="PROSITE" id="PS50845">
    <property type="entry name" value="RETICULON"/>
    <property type="match status" value="1"/>
</dbReference>
<protein>
    <recommendedName>
        <fullName evidence="6">Reticulon-like protein</fullName>
    </recommendedName>
</protein>
<feature type="region of interest" description="Disordered" evidence="7">
    <location>
        <begin position="1"/>
        <end position="20"/>
    </location>
</feature>
<evidence type="ECO:0000313" key="9">
    <source>
        <dbReference type="EMBL" id="CAH9114081.1"/>
    </source>
</evidence>
<evidence type="ECO:0000259" key="8">
    <source>
        <dbReference type="PROSITE" id="PS50845"/>
    </source>
</evidence>
<feature type="domain" description="Reticulon" evidence="8">
    <location>
        <begin position="171"/>
        <end position="320"/>
    </location>
</feature>